<evidence type="ECO:0000313" key="2">
    <source>
        <dbReference type="EMBL" id="VFK26047.1"/>
    </source>
</evidence>
<organism evidence="1">
    <name type="scientific">Candidatus Kentrum sp. LPFa</name>
    <dbReference type="NCBI Taxonomy" id="2126335"/>
    <lineage>
        <taxon>Bacteria</taxon>
        <taxon>Pseudomonadati</taxon>
        <taxon>Pseudomonadota</taxon>
        <taxon>Gammaproteobacteria</taxon>
        <taxon>Candidatus Kentrum</taxon>
    </lineage>
</organism>
<protein>
    <submittedName>
        <fullName evidence="1">Uncharacterized protein</fullName>
    </submittedName>
</protein>
<dbReference type="EMBL" id="CAADFP010000029">
    <property type="protein sequence ID" value="VFK26047.1"/>
    <property type="molecule type" value="Genomic_DNA"/>
</dbReference>
<gene>
    <name evidence="1" type="ORF">BECKLPF1236A_GA0070988_1003013</name>
    <name evidence="2" type="ORF">BECKLPF1236C_GA0070990_1002913</name>
</gene>
<dbReference type="EMBL" id="CAADFM010000030">
    <property type="protein sequence ID" value="VFK09985.1"/>
    <property type="molecule type" value="Genomic_DNA"/>
</dbReference>
<name>A0A450VZ07_9GAMM</name>
<evidence type="ECO:0000313" key="1">
    <source>
        <dbReference type="EMBL" id="VFK09985.1"/>
    </source>
</evidence>
<sequence>MACKVAVQFDIDAVEKIEEMLEDHGLVKCMAHEDEILNIEEAMKYYAVLDKAA</sequence>
<dbReference type="Pfam" id="PF18506">
    <property type="entry name" value="RelB-like"/>
    <property type="match status" value="1"/>
</dbReference>
<dbReference type="InterPro" id="IPR049537">
    <property type="entry name" value="RelB-like"/>
</dbReference>
<accession>A0A450VZ07</accession>
<proteinExistence type="predicted"/>
<reference evidence="1" key="1">
    <citation type="submission" date="2019-02" db="EMBL/GenBank/DDBJ databases">
        <authorList>
            <person name="Gruber-Vodicka R. H."/>
            <person name="Seah K. B. B."/>
        </authorList>
    </citation>
    <scope>NUCLEOTIDE SEQUENCE</scope>
    <source>
        <strain evidence="1">BECK_S312</strain>
        <strain evidence="2">BECK_S426</strain>
    </source>
</reference>
<dbReference type="AlphaFoldDB" id="A0A450VZ07"/>